<dbReference type="InterPro" id="IPR016035">
    <property type="entry name" value="Acyl_Trfase/lysoPLipase"/>
</dbReference>
<evidence type="ECO:0000256" key="4">
    <source>
        <dbReference type="PROSITE-ProRule" id="PRU01161"/>
    </source>
</evidence>
<dbReference type="PANTHER" id="PTHR14226">
    <property type="entry name" value="NEUROPATHY TARGET ESTERASE/SWISS CHEESE D.MELANOGASTER"/>
    <property type="match status" value="1"/>
</dbReference>
<comment type="caution">
    <text evidence="4">Lacks conserved residue(s) required for the propagation of feature annotation.</text>
</comment>
<dbReference type="Gene3D" id="3.40.1090.10">
    <property type="entry name" value="Cytosolic phospholipase A2 catalytic domain"/>
    <property type="match status" value="2"/>
</dbReference>
<feature type="short sequence motif" description="DGA/G" evidence="4">
    <location>
        <begin position="170"/>
        <end position="172"/>
    </location>
</feature>
<feature type="domain" description="PNPLA" evidence="5">
    <location>
        <begin position="15"/>
        <end position="183"/>
    </location>
</feature>
<comment type="caution">
    <text evidence="6">The sequence shown here is derived from an EMBL/GenBank/DDBJ whole genome shotgun (WGS) entry which is preliminary data.</text>
</comment>
<name>A0ABP9UHV7_9BACT</name>
<dbReference type="SUPFAM" id="SSF52151">
    <property type="entry name" value="FabD/lysophospholipase-like"/>
    <property type="match status" value="1"/>
</dbReference>
<feature type="short sequence motif" description="GXSXG" evidence="4">
    <location>
        <begin position="46"/>
        <end position="50"/>
    </location>
</feature>
<dbReference type="InterPro" id="IPR050301">
    <property type="entry name" value="NTE"/>
</dbReference>
<dbReference type="Proteomes" id="UP001476282">
    <property type="component" value="Unassembled WGS sequence"/>
</dbReference>
<dbReference type="InterPro" id="IPR002641">
    <property type="entry name" value="PNPLA_dom"/>
</dbReference>
<evidence type="ECO:0000313" key="7">
    <source>
        <dbReference type="Proteomes" id="UP001476282"/>
    </source>
</evidence>
<keyword evidence="2 4" id="KW-0442">Lipid degradation</keyword>
<evidence type="ECO:0000259" key="5">
    <source>
        <dbReference type="PROSITE" id="PS51635"/>
    </source>
</evidence>
<evidence type="ECO:0000256" key="3">
    <source>
        <dbReference type="ARBA" id="ARBA00023098"/>
    </source>
</evidence>
<evidence type="ECO:0000256" key="1">
    <source>
        <dbReference type="ARBA" id="ARBA00022801"/>
    </source>
</evidence>
<evidence type="ECO:0000256" key="2">
    <source>
        <dbReference type="ARBA" id="ARBA00022963"/>
    </source>
</evidence>
<keyword evidence="7" id="KW-1185">Reference proteome</keyword>
<feature type="active site" description="Proton acceptor" evidence="4">
    <location>
        <position position="170"/>
    </location>
</feature>
<gene>
    <name evidence="6" type="ORF">Hsar01_00132</name>
</gene>
<accession>A0ABP9UHV7</accession>
<evidence type="ECO:0000313" key="6">
    <source>
        <dbReference type="EMBL" id="GAA5480927.1"/>
    </source>
</evidence>
<keyword evidence="3 4" id="KW-0443">Lipid metabolism</keyword>
<reference evidence="6 7" key="1">
    <citation type="submission" date="2024-02" db="EMBL/GenBank/DDBJ databases">
        <title>Haloferula sargassicola NBRC 104335.</title>
        <authorList>
            <person name="Ichikawa N."/>
            <person name="Katano-Makiyama Y."/>
            <person name="Hidaka K."/>
        </authorList>
    </citation>
    <scope>NUCLEOTIDE SEQUENCE [LARGE SCALE GENOMIC DNA]</scope>
    <source>
        <strain evidence="6 7">NBRC 104335</strain>
    </source>
</reference>
<dbReference type="PROSITE" id="PS51635">
    <property type="entry name" value="PNPLA"/>
    <property type="match status" value="1"/>
</dbReference>
<feature type="active site" description="Nucleophile" evidence="4">
    <location>
        <position position="48"/>
    </location>
</feature>
<dbReference type="PANTHER" id="PTHR14226:SF57">
    <property type="entry name" value="BLR7027 PROTEIN"/>
    <property type="match status" value="1"/>
</dbReference>
<dbReference type="EMBL" id="BAABRI010000001">
    <property type="protein sequence ID" value="GAA5480927.1"/>
    <property type="molecule type" value="Genomic_DNA"/>
</dbReference>
<sequence length="277" mass="30094">MPEPPFRPVPTRTAVVLGSSLLGVYAHAGFLNGLGQRGFEPARLAGASAGALAGALHACGLRGDDLKHAALDPKMRWSYFDPGFIWRMPGVGTVLWANGIFHGKGKVRHLRRLLGDVRLDDRQLDIAVTDVETNEIVIRTTGPLPELVMASCAVPGLFTIQDVDGHRYLDGGIAAEYPFEHLINRDDIDTILIHRIQHVENSSPVVNWETVAKAVGCTHHTACKALHEHRLRLAAERGKQVVELVSTTPFPSIFSNRRAPACYEAGLQTALDALSPA</sequence>
<proteinExistence type="predicted"/>
<dbReference type="Pfam" id="PF01734">
    <property type="entry name" value="Patatin"/>
    <property type="match status" value="1"/>
</dbReference>
<organism evidence="6 7">
    <name type="scientific">Haloferula sargassicola</name>
    <dbReference type="NCBI Taxonomy" id="490096"/>
    <lineage>
        <taxon>Bacteria</taxon>
        <taxon>Pseudomonadati</taxon>
        <taxon>Verrucomicrobiota</taxon>
        <taxon>Verrucomicrobiia</taxon>
        <taxon>Verrucomicrobiales</taxon>
        <taxon>Verrucomicrobiaceae</taxon>
        <taxon>Haloferula</taxon>
    </lineage>
</organism>
<protein>
    <recommendedName>
        <fullName evidence="5">PNPLA domain-containing protein</fullName>
    </recommendedName>
</protein>
<keyword evidence="1 4" id="KW-0378">Hydrolase</keyword>